<dbReference type="Pfam" id="PF04229">
    <property type="entry name" value="GrpB"/>
    <property type="match status" value="1"/>
</dbReference>
<protein>
    <recommendedName>
        <fullName evidence="3">GrpB family protein</fullName>
    </recommendedName>
</protein>
<organism evidence="1 2">
    <name type="scientific">Anaeromicropila herbilytica</name>
    <dbReference type="NCBI Taxonomy" id="2785025"/>
    <lineage>
        <taxon>Bacteria</taxon>
        <taxon>Bacillati</taxon>
        <taxon>Bacillota</taxon>
        <taxon>Clostridia</taxon>
        <taxon>Lachnospirales</taxon>
        <taxon>Lachnospiraceae</taxon>
        <taxon>Anaeromicropila</taxon>
    </lineage>
</organism>
<evidence type="ECO:0008006" key="3">
    <source>
        <dbReference type="Google" id="ProtNLM"/>
    </source>
</evidence>
<evidence type="ECO:0000313" key="2">
    <source>
        <dbReference type="Proteomes" id="UP000595897"/>
    </source>
</evidence>
<dbReference type="InterPro" id="IPR007344">
    <property type="entry name" value="GrpB/CoaE"/>
</dbReference>
<dbReference type="InterPro" id="IPR043519">
    <property type="entry name" value="NT_sf"/>
</dbReference>
<dbReference type="EMBL" id="AP024169">
    <property type="protein sequence ID" value="BCN30872.1"/>
    <property type="molecule type" value="Genomic_DNA"/>
</dbReference>
<proteinExistence type="predicted"/>
<keyword evidence="2" id="KW-1185">Reference proteome</keyword>
<accession>A0A7R7ELT7</accession>
<dbReference type="AlphaFoldDB" id="A0A7R7ELT7"/>
<reference evidence="1 2" key="1">
    <citation type="submission" date="2020-11" db="EMBL/GenBank/DDBJ databases">
        <title>Draft genome sequencing of a Lachnospiraceae strain isolated from anoxic soil subjected to BSD treatment.</title>
        <authorList>
            <person name="Uek A."/>
            <person name="Tonouchi A."/>
        </authorList>
    </citation>
    <scope>NUCLEOTIDE SEQUENCE [LARGE SCALE GENOMIC DNA]</scope>
    <source>
        <strain evidence="1 2">TB5</strain>
    </source>
</reference>
<dbReference type="SUPFAM" id="SSF81301">
    <property type="entry name" value="Nucleotidyltransferase"/>
    <property type="match status" value="1"/>
</dbReference>
<sequence>MEGVERYKVRLLSHNTEWENEFQQVKEELLTCWDKNIIDVQHVGSTSIKSICAKPILDIAVKLKSIKDMNADRLAHYGYSYCGPQNKNPHYHLFVLRGNNQISLRHIHCYDKSEGEYDLLVGFRDYLNTHLDIALQYDNLKRELAKKYPDDRVAYTQGKEDFILSVYEKVLNMEE</sequence>
<dbReference type="Gene3D" id="3.30.460.10">
    <property type="entry name" value="Beta Polymerase, domain 2"/>
    <property type="match status" value="1"/>
</dbReference>
<dbReference type="PANTHER" id="PTHR34822:SF1">
    <property type="entry name" value="GRPB FAMILY PROTEIN"/>
    <property type="match status" value="1"/>
</dbReference>
<evidence type="ECO:0000313" key="1">
    <source>
        <dbReference type="EMBL" id="BCN30872.1"/>
    </source>
</evidence>
<dbReference type="Proteomes" id="UP000595897">
    <property type="component" value="Chromosome"/>
</dbReference>
<name>A0A7R7ELT7_9FIRM</name>
<dbReference type="KEGG" id="ahb:bsdtb5_21670"/>
<dbReference type="PANTHER" id="PTHR34822">
    <property type="entry name" value="GRPB DOMAIN PROTEIN (AFU_ORTHOLOGUE AFUA_1G01530)"/>
    <property type="match status" value="1"/>
</dbReference>
<dbReference type="RefSeq" id="WP_271712030.1">
    <property type="nucleotide sequence ID" value="NZ_AP024169.1"/>
</dbReference>
<gene>
    <name evidence="1" type="ORF">bsdtb5_21670</name>
</gene>